<dbReference type="OrthoDB" id="681097at2759"/>
<name>A0A2H9ZYB0_9ASPA</name>
<reference evidence="2 3" key="1">
    <citation type="journal article" date="2017" name="Nature">
        <title>The Apostasia genome and the evolution of orchids.</title>
        <authorList>
            <person name="Zhang G.Q."/>
            <person name="Liu K.W."/>
            <person name="Li Z."/>
            <person name="Lohaus R."/>
            <person name="Hsiao Y.Y."/>
            <person name="Niu S.C."/>
            <person name="Wang J.Y."/>
            <person name="Lin Y.C."/>
            <person name="Xu Q."/>
            <person name="Chen L.J."/>
            <person name="Yoshida K."/>
            <person name="Fujiwara S."/>
            <person name="Wang Z.W."/>
            <person name="Zhang Y.Q."/>
            <person name="Mitsuda N."/>
            <person name="Wang M."/>
            <person name="Liu G.H."/>
            <person name="Pecoraro L."/>
            <person name="Huang H.X."/>
            <person name="Xiao X.J."/>
            <person name="Lin M."/>
            <person name="Wu X.Y."/>
            <person name="Wu W.L."/>
            <person name="Chen Y.Y."/>
            <person name="Chang S.B."/>
            <person name="Sakamoto S."/>
            <person name="Ohme-Takagi M."/>
            <person name="Yagi M."/>
            <person name="Zeng S.J."/>
            <person name="Shen C.Y."/>
            <person name="Yeh C.M."/>
            <person name="Luo Y.B."/>
            <person name="Tsai W.C."/>
            <person name="Van de Peer Y."/>
            <person name="Liu Z.J."/>
        </authorList>
    </citation>
    <scope>NUCLEOTIDE SEQUENCE [LARGE SCALE GENOMIC DNA]</scope>
    <source>
        <strain evidence="3">cv. Shenzhen</strain>
        <tissue evidence="2">Stem</tissue>
    </source>
</reference>
<proteinExistence type="predicted"/>
<dbReference type="EMBL" id="KZ452735">
    <property type="protein sequence ID" value="PKA48247.1"/>
    <property type="molecule type" value="Genomic_DNA"/>
</dbReference>
<protein>
    <submittedName>
        <fullName evidence="2">Retrovirus-related Pol polyprotein from transposon TNT 1-94</fullName>
        <ecNumber evidence="2">2.7.11.1</ecNumber>
    </submittedName>
</protein>
<gene>
    <name evidence="2" type="ORF">AXF42_Ash020644</name>
</gene>
<accession>A0A2H9ZYB0</accession>
<evidence type="ECO:0000259" key="1">
    <source>
        <dbReference type="Pfam" id="PF07727"/>
    </source>
</evidence>
<dbReference type="AlphaFoldDB" id="A0A2H9ZYB0"/>
<feature type="domain" description="Reverse transcriptase Ty1/copia-type" evidence="1">
    <location>
        <begin position="78"/>
        <end position="242"/>
    </location>
</feature>
<dbReference type="GO" id="GO:0004674">
    <property type="term" value="F:protein serine/threonine kinase activity"/>
    <property type="evidence" value="ECO:0007669"/>
    <property type="project" value="UniProtKB-EC"/>
</dbReference>
<dbReference type="EC" id="2.7.11.1" evidence="2"/>
<dbReference type="Pfam" id="PF07727">
    <property type="entry name" value="RVT_2"/>
    <property type="match status" value="1"/>
</dbReference>
<organism evidence="2 3">
    <name type="scientific">Apostasia shenzhenica</name>
    <dbReference type="NCBI Taxonomy" id="1088818"/>
    <lineage>
        <taxon>Eukaryota</taxon>
        <taxon>Viridiplantae</taxon>
        <taxon>Streptophyta</taxon>
        <taxon>Embryophyta</taxon>
        <taxon>Tracheophyta</taxon>
        <taxon>Spermatophyta</taxon>
        <taxon>Magnoliopsida</taxon>
        <taxon>Liliopsida</taxon>
        <taxon>Asparagales</taxon>
        <taxon>Orchidaceae</taxon>
        <taxon>Apostasioideae</taxon>
        <taxon>Apostasia</taxon>
    </lineage>
</organism>
<sequence>MDSPTVSASSPPRTRLLADIYQQTEPVTLSLITYSKHPFPTALVASIHMPEHTCFTQASKDPAWCATMATEFDALLRNGTWDLVPRTPSMNIVGCKWVYKLKHQADGSIERYKVRLVVKGHHQQPGLDYTDTFSPVIKITTVRLLLSIVICSNWNVRQLDVSTAFLYGSLKETVYMEQPPGFTHPLYPSHVCHLHKSLYGLKQAPRAWFNRLGGWLQTQGFSGFKTGTSLFYRCTSTSKVYISSMLMIFL</sequence>
<dbReference type="InterPro" id="IPR043502">
    <property type="entry name" value="DNA/RNA_pol_sf"/>
</dbReference>
<dbReference type="SUPFAM" id="SSF56672">
    <property type="entry name" value="DNA/RNA polymerases"/>
    <property type="match status" value="1"/>
</dbReference>
<evidence type="ECO:0000313" key="3">
    <source>
        <dbReference type="Proteomes" id="UP000236161"/>
    </source>
</evidence>
<keyword evidence="3" id="KW-1185">Reference proteome</keyword>
<dbReference type="Proteomes" id="UP000236161">
    <property type="component" value="Unassembled WGS sequence"/>
</dbReference>
<keyword evidence="2" id="KW-0808">Transferase</keyword>
<evidence type="ECO:0000313" key="2">
    <source>
        <dbReference type="EMBL" id="PKA48247.1"/>
    </source>
</evidence>
<dbReference type="InterPro" id="IPR013103">
    <property type="entry name" value="RVT_2"/>
</dbReference>
<dbReference type="STRING" id="1088818.A0A2H9ZYB0"/>